<dbReference type="RefSeq" id="WP_109788623.1">
    <property type="nucleotide sequence ID" value="NZ_AP022612.1"/>
</dbReference>
<evidence type="ECO:0000256" key="3">
    <source>
        <dbReference type="ARBA" id="ARBA00023163"/>
    </source>
</evidence>
<accession>A0A7I7XY59</accession>
<dbReference type="InterPro" id="IPR036271">
    <property type="entry name" value="Tet_transcr_reg_TetR-rel_C_sf"/>
</dbReference>
<dbReference type="PANTHER" id="PTHR30055">
    <property type="entry name" value="HTH-TYPE TRANSCRIPTIONAL REGULATOR RUTR"/>
    <property type="match status" value="1"/>
</dbReference>
<protein>
    <submittedName>
        <fullName evidence="4">TetR family transcriptional regulator</fullName>
    </submittedName>
</protein>
<keyword evidence="1" id="KW-0805">Transcription regulation</keyword>
<dbReference type="GO" id="GO:0000976">
    <property type="term" value="F:transcription cis-regulatory region binding"/>
    <property type="evidence" value="ECO:0007669"/>
    <property type="project" value="TreeGrafter"/>
</dbReference>
<dbReference type="Pfam" id="PF00440">
    <property type="entry name" value="TetR_N"/>
    <property type="match status" value="1"/>
</dbReference>
<dbReference type="InterPro" id="IPR001647">
    <property type="entry name" value="HTH_TetR"/>
</dbReference>
<organism evidence="4 5">
    <name type="scientific">Mycolicibacterium confluentis</name>
    <dbReference type="NCBI Taxonomy" id="28047"/>
    <lineage>
        <taxon>Bacteria</taxon>
        <taxon>Bacillati</taxon>
        <taxon>Actinomycetota</taxon>
        <taxon>Actinomycetes</taxon>
        <taxon>Mycobacteriales</taxon>
        <taxon>Mycobacteriaceae</taxon>
        <taxon>Mycolicibacterium</taxon>
    </lineage>
</organism>
<keyword evidence="3" id="KW-0804">Transcription</keyword>
<reference evidence="4" key="2">
    <citation type="submission" date="2020-02" db="EMBL/GenBank/DDBJ databases">
        <authorList>
            <person name="Matsumoto Y."/>
            <person name="Motooka D."/>
            <person name="Nakamura S."/>
        </authorList>
    </citation>
    <scope>NUCLEOTIDE SEQUENCE</scope>
    <source>
        <strain evidence="4">JCM 13671</strain>
    </source>
</reference>
<gene>
    <name evidence="4" type="ORF">MCNF_25360</name>
</gene>
<dbReference type="InterPro" id="IPR011075">
    <property type="entry name" value="TetR_C"/>
</dbReference>
<proteinExistence type="predicted"/>
<dbReference type="EMBL" id="AP022612">
    <property type="protein sequence ID" value="BBZ33931.1"/>
    <property type="molecule type" value="Genomic_DNA"/>
</dbReference>
<evidence type="ECO:0000256" key="2">
    <source>
        <dbReference type="ARBA" id="ARBA00023125"/>
    </source>
</evidence>
<evidence type="ECO:0000313" key="5">
    <source>
        <dbReference type="Proteomes" id="UP000466931"/>
    </source>
</evidence>
<dbReference type="Gene3D" id="1.10.357.10">
    <property type="entry name" value="Tetracycline Repressor, domain 2"/>
    <property type="match status" value="1"/>
</dbReference>
<evidence type="ECO:0000313" key="4">
    <source>
        <dbReference type="EMBL" id="BBZ33931.1"/>
    </source>
</evidence>
<keyword evidence="2" id="KW-0238">DNA-binding</keyword>
<dbReference type="Gene3D" id="1.10.10.60">
    <property type="entry name" value="Homeodomain-like"/>
    <property type="match status" value="1"/>
</dbReference>
<dbReference type="PROSITE" id="PS50977">
    <property type="entry name" value="HTH_TETR_2"/>
    <property type="match status" value="1"/>
</dbReference>
<dbReference type="InterPro" id="IPR009057">
    <property type="entry name" value="Homeodomain-like_sf"/>
</dbReference>
<dbReference type="InterPro" id="IPR050109">
    <property type="entry name" value="HTH-type_TetR-like_transc_reg"/>
</dbReference>
<name>A0A7I7XY59_9MYCO</name>
<dbReference type="SUPFAM" id="SSF46689">
    <property type="entry name" value="Homeodomain-like"/>
    <property type="match status" value="1"/>
</dbReference>
<dbReference type="PANTHER" id="PTHR30055:SF148">
    <property type="entry name" value="TETR-FAMILY TRANSCRIPTIONAL REGULATOR"/>
    <property type="match status" value="1"/>
</dbReference>
<reference evidence="4" key="1">
    <citation type="journal article" date="2019" name="Emerg. Microbes Infect.">
        <title>Comprehensive subspecies identification of 175 nontuberculous mycobacteria species based on 7547 genomic profiles.</title>
        <authorList>
            <person name="Matsumoto Y."/>
            <person name="Kinjo T."/>
            <person name="Motooka D."/>
            <person name="Nabeya D."/>
            <person name="Jung N."/>
            <person name="Uechi K."/>
            <person name="Horii T."/>
            <person name="Iida T."/>
            <person name="Fujita J."/>
            <person name="Nakamura S."/>
        </authorList>
    </citation>
    <scope>NUCLEOTIDE SEQUENCE [LARGE SCALE GENOMIC DNA]</scope>
    <source>
        <strain evidence="4">JCM 13671</strain>
    </source>
</reference>
<dbReference type="Pfam" id="PF16859">
    <property type="entry name" value="TetR_C_11"/>
    <property type="match status" value="1"/>
</dbReference>
<keyword evidence="5" id="KW-1185">Reference proteome</keyword>
<dbReference type="Proteomes" id="UP000466931">
    <property type="component" value="Chromosome"/>
</dbReference>
<dbReference type="AlphaFoldDB" id="A0A7I7XY59"/>
<dbReference type="OrthoDB" id="9796019at2"/>
<evidence type="ECO:0000256" key="1">
    <source>
        <dbReference type="ARBA" id="ARBA00023015"/>
    </source>
</evidence>
<sequence>MAHRRRGADLENAIHDATLKLLGERGAAGVTMEAVAAAAGTSKPVLYRRWPDSTALLRDTLLRTATAAVPHLDTGSYREDMLAILRGWIDLFTGPQASTMKAVIAAMSADDDLAEAFRTEVIGWRKQEMAELLQRGVARGEVRADVPVDIVRELAQSVLWHRLLVTGDPLDDGLAVRLVDDILIPVVAPRSQP</sequence>
<dbReference type="SUPFAM" id="SSF48498">
    <property type="entry name" value="Tetracyclin repressor-like, C-terminal domain"/>
    <property type="match status" value="1"/>
</dbReference>
<dbReference type="GO" id="GO:0003700">
    <property type="term" value="F:DNA-binding transcription factor activity"/>
    <property type="evidence" value="ECO:0007669"/>
    <property type="project" value="TreeGrafter"/>
</dbReference>